<dbReference type="Pfam" id="PF01381">
    <property type="entry name" value="HTH_3"/>
    <property type="match status" value="1"/>
</dbReference>
<dbReference type="InterPro" id="IPR010982">
    <property type="entry name" value="Lambda_DNA-bd_dom_sf"/>
</dbReference>
<feature type="domain" description="HTH cro/C1-type" evidence="1">
    <location>
        <begin position="9"/>
        <end position="62"/>
    </location>
</feature>
<dbReference type="Gene3D" id="1.10.260.40">
    <property type="entry name" value="lambda repressor-like DNA-binding domains"/>
    <property type="match status" value="1"/>
</dbReference>
<evidence type="ECO:0000313" key="2">
    <source>
        <dbReference type="EMBL" id="TWU17869.1"/>
    </source>
</evidence>
<dbReference type="GO" id="GO:0003677">
    <property type="term" value="F:DNA binding"/>
    <property type="evidence" value="ECO:0007669"/>
    <property type="project" value="InterPro"/>
</dbReference>
<dbReference type="PROSITE" id="PS50943">
    <property type="entry name" value="HTH_CROC1"/>
    <property type="match status" value="1"/>
</dbReference>
<keyword evidence="3" id="KW-1185">Reference proteome</keyword>
<dbReference type="SUPFAM" id="SSF47413">
    <property type="entry name" value="lambda repressor-like DNA-binding domains"/>
    <property type="match status" value="1"/>
</dbReference>
<dbReference type="InterPro" id="IPR001387">
    <property type="entry name" value="Cro/C1-type_HTH"/>
</dbReference>
<sequence>MRRLGKTARKVRSKLGLSQAKMARELGISIVQLSKIENDHAMPSPNLIEKYREVANVDLYVMDWCEDPDMTALPKAVREAAAELRNAWSQEFD</sequence>
<reference evidence="2 3" key="1">
    <citation type="journal article" date="2020" name="Antonie Van Leeuwenhoek">
        <title>Rhodopirellula heiligendammensis sp. nov., Rhodopirellula pilleata sp. nov., and Rhodopirellula solitaria sp. nov. isolated from natural or artificial marine surfaces in Northern Germany and California, USA, and emended description of the genus Rhodopirellula.</title>
        <authorList>
            <person name="Kallscheuer N."/>
            <person name="Wiegand S."/>
            <person name="Jogler M."/>
            <person name="Boedeker C."/>
            <person name="Peeters S.H."/>
            <person name="Rast P."/>
            <person name="Heuer A."/>
            <person name="Jetten M.S.M."/>
            <person name="Rohde M."/>
            <person name="Jogler C."/>
        </authorList>
    </citation>
    <scope>NUCLEOTIDE SEQUENCE [LARGE SCALE GENOMIC DNA]</scope>
    <source>
        <strain evidence="2 3">Poly21</strain>
    </source>
</reference>
<dbReference type="Proteomes" id="UP000319908">
    <property type="component" value="Unassembled WGS sequence"/>
</dbReference>
<dbReference type="AlphaFoldDB" id="A0A5C6C4Z1"/>
<comment type="caution">
    <text evidence="2">The sequence shown here is derived from an EMBL/GenBank/DDBJ whole genome shotgun (WGS) entry which is preliminary data.</text>
</comment>
<gene>
    <name evidence="2" type="ORF">Poly21_00200</name>
</gene>
<organism evidence="2 3">
    <name type="scientific">Allorhodopirellula heiligendammensis</name>
    <dbReference type="NCBI Taxonomy" id="2714739"/>
    <lineage>
        <taxon>Bacteria</taxon>
        <taxon>Pseudomonadati</taxon>
        <taxon>Planctomycetota</taxon>
        <taxon>Planctomycetia</taxon>
        <taxon>Pirellulales</taxon>
        <taxon>Pirellulaceae</taxon>
        <taxon>Allorhodopirellula</taxon>
    </lineage>
</organism>
<name>A0A5C6C4Z1_9BACT</name>
<evidence type="ECO:0000259" key="1">
    <source>
        <dbReference type="PROSITE" id="PS50943"/>
    </source>
</evidence>
<proteinExistence type="predicted"/>
<dbReference type="RefSeq" id="WP_146404763.1">
    <property type="nucleotide sequence ID" value="NZ_SJPU01000001.1"/>
</dbReference>
<dbReference type="EMBL" id="SJPU01000001">
    <property type="protein sequence ID" value="TWU17869.1"/>
    <property type="molecule type" value="Genomic_DNA"/>
</dbReference>
<accession>A0A5C6C4Z1</accession>
<dbReference type="CDD" id="cd00093">
    <property type="entry name" value="HTH_XRE"/>
    <property type="match status" value="1"/>
</dbReference>
<protein>
    <submittedName>
        <fullName evidence="2">Helix-turn-helix domain protein</fullName>
    </submittedName>
</protein>
<dbReference type="OrthoDB" id="1863321at2"/>
<evidence type="ECO:0000313" key="3">
    <source>
        <dbReference type="Proteomes" id="UP000319908"/>
    </source>
</evidence>
<dbReference type="SMART" id="SM00530">
    <property type="entry name" value="HTH_XRE"/>
    <property type="match status" value="1"/>
</dbReference>